<sequence length="328" mass="36668">MKYYTKIIGLLCVGMMAFGIITGCGMSAERGQKKAFHIVCTTFPVYDWTRQILGDRGESIEVTLLQDKGVDLHSYQPTAADIKKINNADLFIYIGGESDDWVEKVLKTDAQKKPKTLRLMDALAEKVKEEAVVEGMQTEEEGEHDHDEPELDEHIWLSFKNAKIACNAIATALQQMDGDHAQEYIKRDGEYVEKLSEMDEEYSRMVAAAKHQVVIFGDRFPFRYLMDDYGITYSAAFVGCSAESEASFQTISYLAQKVDATGVSTIFTIENSDQKIAKTIVENTKAKNQKIQALDSMQSVTASDISKGETYLGIMEKNLSVLRGALNE</sequence>
<accession>A0A1H3CLB7</accession>
<comment type="similarity">
    <text evidence="1">Belongs to the bacterial solute-binding protein 9 family.</text>
</comment>
<dbReference type="EMBL" id="FNOU01000003">
    <property type="protein sequence ID" value="SDX54876.1"/>
    <property type="molecule type" value="Genomic_DNA"/>
</dbReference>
<keyword evidence="3" id="KW-0732">Signal</keyword>
<evidence type="ECO:0000313" key="6">
    <source>
        <dbReference type="Proteomes" id="UP000199652"/>
    </source>
</evidence>
<organism evidence="5 6">
    <name type="scientific">Eubacterium barkeri</name>
    <name type="common">Clostridium barkeri</name>
    <dbReference type="NCBI Taxonomy" id="1528"/>
    <lineage>
        <taxon>Bacteria</taxon>
        <taxon>Bacillati</taxon>
        <taxon>Bacillota</taxon>
        <taxon>Clostridia</taxon>
        <taxon>Eubacteriales</taxon>
        <taxon>Eubacteriaceae</taxon>
        <taxon>Eubacterium</taxon>
    </lineage>
</organism>
<dbReference type="SUPFAM" id="SSF53807">
    <property type="entry name" value="Helical backbone' metal receptor"/>
    <property type="match status" value="1"/>
</dbReference>
<dbReference type="Gene3D" id="3.40.50.1980">
    <property type="entry name" value="Nitrogenase molybdenum iron protein domain"/>
    <property type="match status" value="2"/>
</dbReference>
<evidence type="ECO:0000256" key="3">
    <source>
        <dbReference type="ARBA" id="ARBA00022729"/>
    </source>
</evidence>
<evidence type="ECO:0000313" key="5">
    <source>
        <dbReference type="EMBL" id="SDX54876.1"/>
    </source>
</evidence>
<dbReference type="InterPro" id="IPR050492">
    <property type="entry name" value="Bact_metal-bind_prot9"/>
</dbReference>
<dbReference type="AlphaFoldDB" id="A0A1H3CLB7"/>
<proteinExistence type="inferred from homology"/>
<keyword evidence="6" id="KW-1185">Reference proteome</keyword>
<dbReference type="PROSITE" id="PS51257">
    <property type="entry name" value="PROKAR_LIPOPROTEIN"/>
    <property type="match status" value="1"/>
</dbReference>
<evidence type="ECO:0000256" key="4">
    <source>
        <dbReference type="SAM" id="Phobius"/>
    </source>
</evidence>
<dbReference type="InterPro" id="IPR006127">
    <property type="entry name" value="ZnuA-like"/>
</dbReference>
<keyword evidence="4" id="KW-0472">Membrane</keyword>
<keyword evidence="2" id="KW-0813">Transport</keyword>
<dbReference type="STRING" id="1528.SAMN04488579_103144"/>
<dbReference type="Proteomes" id="UP000199652">
    <property type="component" value="Unassembled WGS sequence"/>
</dbReference>
<reference evidence="6" key="1">
    <citation type="submission" date="2016-10" db="EMBL/GenBank/DDBJ databases">
        <authorList>
            <person name="Varghese N."/>
            <person name="Submissions S."/>
        </authorList>
    </citation>
    <scope>NUCLEOTIDE SEQUENCE [LARGE SCALE GENOMIC DNA]</scope>
    <source>
        <strain evidence="6">VPI 5359</strain>
    </source>
</reference>
<dbReference type="RefSeq" id="WP_242873491.1">
    <property type="nucleotide sequence ID" value="NZ_FNOU01000003.1"/>
</dbReference>
<keyword evidence="4" id="KW-1133">Transmembrane helix</keyword>
<dbReference type="PANTHER" id="PTHR42953">
    <property type="entry name" value="HIGH-AFFINITY ZINC UPTAKE SYSTEM PROTEIN ZNUA-RELATED"/>
    <property type="match status" value="1"/>
</dbReference>
<gene>
    <name evidence="5" type="ORF">SAMN04488579_103144</name>
</gene>
<evidence type="ECO:0000256" key="1">
    <source>
        <dbReference type="ARBA" id="ARBA00011028"/>
    </source>
</evidence>
<dbReference type="PANTHER" id="PTHR42953:SF3">
    <property type="entry name" value="HIGH-AFFINITY ZINC UPTAKE SYSTEM PROTEIN ZNUA"/>
    <property type="match status" value="1"/>
</dbReference>
<name>A0A1H3CLB7_EUBBA</name>
<dbReference type="GO" id="GO:0046872">
    <property type="term" value="F:metal ion binding"/>
    <property type="evidence" value="ECO:0007669"/>
    <property type="project" value="InterPro"/>
</dbReference>
<dbReference type="Pfam" id="PF01297">
    <property type="entry name" value="ZnuA"/>
    <property type="match status" value="1"/>
</dbReference>
<protein>
    <submittedName>
        <fullName evidence="5">Zinc transport system substrate-binding protein</fullName>
    </submittedName>
</protein>
<evidence type="ECO:0000256" key="2">
    <source>
        <dbReference type="ARBA" id="ARBA00022448"/>
    </source>
</evidence>
<feature type="transmembrane region" description="Helical" evidence="4">
    <location>
        <begin position="7"/>
        <end position="28"/>
    </location>
</feature>
<keyword evidence="4" id="KW-0812">Transmembrane</keyword>
<dbReference type="GO" id="GO:0030001">
    <property type="term" value="P:metal ion transport"/>
    <property type="evidence" value="ECO:0007669"/>
    <property type="project" value="InterPro"/>
</dbReference>